<reference evidence="1 2" key="1">
    <citation type="journal article" date="2019" name="Genome Biol. Evol.">
        <title>Insights into the evolution of the New World diploid cottons (Gossypium, subgenus Houzingenia) based on genome sequencing.</title>
        <authorList>
            <person name="Grover C.E."/>
            <person name="Arick M.A. 2nd"/>
            <person name="Thrash A."/>
            <person name="Conover J.L."/>
            <person name="Sanders W.S."/>
            <person name="Peterson D.G."/>
            <person name="Frelichowski J.E."/>
            <person name="Scheffler J.A."/>
            <person name="Scheffler B.E."/>
            <person name="Wendel J.F."/>
        </authorList>
    </citation>
    <scope>NUCLEOTIDE SEQUENCE [LARGE SCALE GENOMIC DNA]</scope>
    <source>
        <strain evidence="1">27</strain>
        <tissue evidence="1">Leaf</tissue>
    </source>
</reference>
<comment type="caution">
    <text evidence="1">The sequence shown here is derived from an EMBL/GenBank/DDBJ whole genome shotgun (WGS) entry which is preliminary data.</text>
</comment>
<name>A0A7J8RAG5_GOSDV</name>
<organism evidence="1 2">
    <name type="scientific">Gossypium davidsonii</name>
    <name type="common">Davidson's cotton</name>
    <name type="synonym">Gossypium klotzschianum subsp. davidsonii</name>
    <dbReference type="NCBI Taxonomy" id="34287"/>
    <lineage>
        <taxon>Eukaryota</taxon>
        <taxon>Viridiplantae</taxon>
        <taxon>Streptophyta</taxon>
        <taxon>Embryophyta</taxon>
        <taxon>Tracheophyta</taxon>
        <taxon>Spermatophyta</taxon>
        <taxon>Magnoliopsida</taxon>
        <taxon>eudicotyledons</taxon>
        <taxon>Gunneridae</taxon>
        <taxon>Pentapetalae</taxon>
        <taxon>rosids</taxon>
        <taxon>malvids</taxon>
        <taxon>Malvales</taxon>
        <taxon>Malvaceae</taxon>
        <taxon>Malvoideae</taxon>
        <taxon>Gossypium</taxon>
    </lineage>
</organism>
<dbReference type="EMBL" id="JABFAC010000004">
    <property type="protein sequence ID" value="MBA0610837.1"/>
    <property type="molecule type" value="Genomic_DNA"/>
</dbReference>
<dbReference type="Proteomes" id="UP000593561">
    <property type="component" value="Unassembled WGS sequence"/>
</dbReference>
<accession>A0A7J8RAG5</accession>
<sequence>MSKFPTLGIYSELATRPILKVCHEGILNGVFHKGIFFPDVFMIWIFLDSYYVRFAYHCPGTHREPYWELSIPCKLVLNVIRIEKTEALAVLKFVVYVSRFDSYSKFNLLKVVPILPISKEFLGGILSGMLNIILIVPSWCWEISLSEVFLIGVGAIGSVAPSSFQLSGRLISCYCIVLGIVV</sequence>
<proteinExistence type="predicted"/>
<keyword evidence="2" id="KW-1185">Reference proteome</keyword>
<evidence type="ECO:0000313" key="1">
    <source>
        <dbReference type="EMBL" id="MBA0610837.1"/>
    </source>
</evidence>
<protein>
    <submittedName>
        <fullName evidence="1">Uncharacterized protein</fullName>
    </submittedName>
</protein>
<evidence type="ECO:0000313" key="2">
    <source>
        <dbReference type="Proteomes" id="UP000593561"/>
    </source>
</evidence>
<gene>
    <name evidence="1" type="ORF">Godav_011615</name>
</gene>
<dbReference type="AlphaFoldDB" id="A0A7J8RAG5"/>